<dbReference type="PANTHER" id="PTHR22692:SF16">
    <property type="entry name" value="MYOSIN XVB"/>
    <property type="match status" value="1"/>
</dbReference>
<evidence type="ECO:0000259" key="6">
    <source>
        <dbReference type="PROSITE" id="PS51016"/>
    </source>
</evidence>
<organism evidence="7 8">
    <name type="scientific">Dissostichus mawsoni</name>
    <name type="common">Antarctic cod</name>
    <dbReference type="NCBI Taxonomy" id="36200"/>
    <lineage>
        <taxon>Eukaryota</taxon>
        <taxon>Metazoa</taxon>
        <taxon>Chordata</taxon>
        <taxon>Craniata</taxon>
        <taxon>Vertebrata</taxon>
        <taxon>Euteleostomi</taxon>
        <taxon>Actinopterygii</taxon>
        <taxon>Neopterygii</taxon>
        <taxon>Teleostei</taxon>
        <taxon>Neoteleostei</taxon>
        <taxon>Acanthomorphata</taxon>
        <taxon>Eupercaria</taxon>
        <taxon>Perciformes</taxon>
        <taxon>Notothenioidei</taxon>
        <taxon>Nototheniidae</taxon>
        <taxon>Dissostichus</taxon>
    </lineage>
</organism>
<proteinExistence type="predicted"/>
<feature type="compositionally biased region" description="Pro residues" evidence="5">
    <location>
        <begin position="1"/>
        <end position="10"/>
    </location>
</feature>
<dbReference type="InterPro" id="IPR000857">
    <property type="entry name" value="MyTH4_dom"/>
</dbReference>
<evidence type="ECO:0000256" key="3">
    <source>
        <dbReference type="ARBA" id="ARBA00022737"/>
    </source>
</evidence>
<feature type="region of interest" description="Disordered" evidence="5">
    <location>
        <begin position="1"/>
        <end position="71"/>
    </location>
</feature>
<feature type="compositionally biased region" description="Pro residues" evidence="5">
    <location>
        <begin position="42"/>
        <end position="55"/>
    </location>
</feature>
<evidence type="ECO:0000313" key="7">
    <source>
        <dbReference type="EMBL" id="KAF3859074.1"/>
    </source>
</evidence>
<dbReference type="InterPro" id="IPR019748">
    <property type="entry name" value="FERM_central"/>
</dbReference>
<dbReference type="Pfam" id="PF00373">
    <property type="entry name" value="FERM_M"/>
    <property type="match status" value="1"/>
</dbReference>
<feature type="region of interest" description="Disordered" evidence="5">
    <location>
        <begin position="288"/>
        <end position="320"/>
    </location>
</feature>
<dbReference type="InterPro" id="IPR051567">
    <property type="entry name" value="Unconventional_Myosin_ATPase"/>
</dbReference>
<feature type="domain" description="MyTH4" evidence="6">
    <location>
        <begin position="366"/>
        <end position="513"/>
    </location>
</feature>
<protein>
    <recommendedName>
        <fullName evidence="6">MyTH4 domain-containing protein</fullName>
    </recommendedName>
</protein>
<dbReference type="InterPro" id="IPR038185">
    <property type="entry name" value="MyTH4_dom_sf"/>
</dbReference>
<dbReference type="Proteomes" id="UP000518266">
    <property type="component" value="Unassembled WGS sequence"/>
</dbReference>
<evidence type="ECO:0000256" key="2">
    <source>
        <dbReference type="ARBA" id="ARBA00022490"/>
    </source>
</evidence>
<dbReference type="Pfam" id="PF00784">
    <property type="entry name" value="MyTH4"/>
    <property type="match status" value="1"/>
</dbReference>
<dbReference type="Gene3D" id="2.30.30.40">
    <property type="entry name" value="SH3 Domains"/>
    <property type="match status" value="1"/>
</dbReference>
<gene>
    <name evidence="7" type="ORF">F7725_021473</name>
</gene>
<evidence type="ECO:0000256" key="5">
    <source>
        <dbReference type="SAM" id="MobiDB-lite"/>
    </source>
</evidence>
<dbReference type="SMART" id="SM00139">
    <property type="entry name" value="MyTH4"/>
    <property type="match status" value="1"/>
</dbReference>
<name>A0A7J5ZBB3_DISMA</name>
<dbReference type="CDD" id="cd14473">
    <property type="entry name" value="FERM_B-lobe"/>
    <property type="match status" value="1"/>
</dbReference>
<dbReference type="InterPro" id="IPR059004">
    <property type="entry name" value="MYO15"/>
</dbReference>
<dbReference type="Pfam" id="PF26570">
    <property type="entry name" value="MYO15"/>
    <property type="match status" value="1"/>
</dbReference>
<evidence type="ECO:0000256" key="4">
    <source>
        <dbReference type="ARBA" id="ARBA00023203"/>
    </source>
</evidence>
<reference evidence="7 8" key="1">
    <citation type="submission" date="2020-03" db="EMBL/GenBank/DDBJ databases">
        <title>Dissostichus mawsoni Genome sequencing and assembly.</title>
        <authorList>
            <person name="Park H."/>
        </authorList>
    </citation>
    <scope>NUCLEOTIDE SEQUENCE [LARGE SCALE GENOMIC DNA]</scope>
    <source>
        <strain evidence="7">DM0001</strain>
        <tissue evidence="7">Muscle</tissue>
    </source>
</reference>
<dbReference type="EMBL" id="JAAKFY010000003">
    <property type="protein sequence ID" value="KAF3859074.1"/>
    <property type="molecule type" value="Genomic_DNA"/>
</dbReference>
<evidence type="ECO:0000256" key="1">
    <source>
        <dbReference type="ARBA" id="ARBA00004496"/>
    </source>
</evidence>
<dbReference type="PROSITE" id="PS51016">
    <property type="entry name" value="MYTH4"/>
    <property type="match status" value="1"/>
</dbReference>
<comment type="subcellular location">
    <subcellularLocation>
        <location evidence="1">Cytoplasm</location>
    </subcellularLocation>
</comment>
<dbReference type="SUPFAM" id="SSF50044">
    <property type="entry name" value="SH3-domain"/>
    <property type="match status" value="1"/>
</dbReference>
<keyword evidence="4" id="KW-0009">Actin-binding</keyword>
<dbReference type="GO" id="GO:0003779">
    <property type="term" value="F:actin binding"/>
    <property type="evidence" value="ECO:0007669"/>
    <property type="project" value="UniProtKB-KW"/>
</dbReference>
<comment type="caution">
    <text evidence="7">The sequence shown here is derived from an EMBL/GenBank/DDBJ whole genome shotgun (WGS) entry which is preliminary data.</text>
</comment>
<keyword evidence="2" id="KW-0963">Cytoplasm</keyword>
<accession>A0A7J5ZBB3</accession>
<dbReference type="AlphaFoldDB" id="A0A7J5ZBB3"/>
<dbReference type="Gene3D" id="1.25.40.530">
    <property type="entry name" value="MyTH4 domain"/>
    <property type="match status" value="1"/>
</dbReference>
<dbReference type="PANTHER" id="PTHR22692">
    <property type="entry name" value="MYOSIN VII, XV"/>
    <property type="match status" value="1"/>
</dbReference>
<dbReference type="OrthoDB" id="8182952at2759"/>
<dbReference type="GO" id="GO:0005856">
    <property type="term" value="C:cytoskeleton"/>
    <property type="evidence" value="ECO:0007669"/>
    <property type="project" value="InterPro"/>
</dbReference>
<evidence type="ECO:0000313" key="8">
    <source>
        <dbReference type="Proteomes" id="UP000518266"/>
    </source>
</evidence>
<dbReference type="InterPro" id="IPR036028">
    <property type="entry name" value="SH3-like_dom_sf"/>
</dbReference>
<keyword evidence="8" id="KW-1185">Reference proteome</keyword>
<keyword evidence="3" id="KW-0677">Repeat</keyword>
<sequence length="773" mass="85851">MSPSPPPSPPSIREARVISNSMRQKQRSLGDLFSSQRSKNPTPTPPESPPPPPRPALNIQHIPDPPPMAAPSLDVMPDGDGIRSQLHRFSAGVYFSYSYVPGKLFLRKEIMKDTYSDSCVRISREERRKMKDLLAESGDAQVLAVSHRGIRLLKVVRASGINPKHLRLLRSYRLLTANDCSFSELLSVELGGTDRVEVELKSEVLVLQSSRAPQITAMIQLFLQELIRDSGHVVALKSYVSDDKSLLSFSRGEVIKLLPMEGLQTEDLTQPSAAPDYHCRTLICKDDKRKSTRGAAPVSQSNGPPPGPSSREGSVLARRSVQSSLQDSVRELEIFSGMAEFAMNYFRVGSTGLPATGRNFSEAVKHTEVPIQESLILYNDPELNELSVQCFMNLMQFMGEMPFKKDNTQSGCLSHILLLGKEKEMLRDEIYCQVIKQTTQNPAKSFCTLGWRLLNLMTGFFPCSDTLQPFAGKTSRRVPIQLPGEVEFPIKIRSFSLAGEAVTDFCKEMGYLFDFLLDDGSISLSLRRVMWRSPLTFSSDLYVEFHYQQLLADYLSGHLLLAPADGSSSSSVQQLAQLSALQHLAQGLQGEPSLAEMKEYLPSLDGLSIKAAEIQTFCEGQIAAMHSLSPQNAKIQFIEFLSAMPLFGSNTFLAQKVSQRGFPSPCMVSISQEGVLFLHPKTKLPIVLAHQDFLGEVKGVGQVFWIPLADVQSMRTVRPKKHGKVPAVEISYGNPGRPKKVTIHLKQVLTAACDSMLCRFQQVIFIFKKYTHV</sequence>